<sequence>MEVFIGAMPGYIFMELKPHASLMSHMKILQVIPGSWSGFLDEFYDDEEINRTILTTRISERLEDILGSNHTCSSLRYLIFGFQDGKKSEMLFAIQWRKNTLPMVAINWLPTVHNFTHGTKDIEWFDCIEDMGIYNVLPLKTDKLRIAPGFL</sequence>
<gene>
    <name evidence="1" type="ORF">TWF694_003103</name>
</gene>
<name>A0AAV9X1H5_9PEZI</name>
<comment type="caution">
    <text evidence="1">The sequence shown here is derived from an EMBL/GenBank/DDBJ whole genome shotgun (WGS) entry which is preliminary data.</text>
</comment>
<dbReference type="Proteomes" id="UP001365542">
    <property type="component" value="Unassembled WGS sequence"/>
</dbReference>
<evidence type="ECO:0000313" key="1">
    <source>
        <dbReference type="EMBL" id="KAK6531939.1"/>
    </source>
</evidence>
<dbReference type="EMBL" id="JAVHJO010000012">
    <property type="protein sequence ID" value="KAK6531939.1"/>
    <property type="molecule type" value="Genomic_DNA"/>
</dbReference>
<accession>A0AAV9X1H5</accession>
<dbReference type="AlphaFoldDB" id="A0AAV9X1H5"/>
<keyword evidence="2" id="KW-1185">Reference proteome</keyword>
<evidence type="ECO:0000313" key="2">
    <source>
        <dbReference type="Proteomes" id="UP001365542"/>
    </source>
</evidence>
<protein>
    <submittedName>
        <fullName evidence="1">Uncharacterized protein</fullName>
    </submittedName>
</protein>
<reference evidence="1 2" key="1">
    <citation type="submission" date="2019-10" db="EMBL/GenBank/DDBJ databases">
        <authorList>
            <person name="Palmer J.M."/>
        </authorList>
    </citation>
    <scope>NUCLEOTIDE SEQUENCE [LARGE SCALE GENOMIC DNA]</scope>
    <source>
        <strain evidence="1 2">TWF694</strain>
    </source>
</reference>
<proteinExistence type="predicted"/>
<organism evidence="1 2">
    <name type="scientific">Orbilia ellipsospora</name>
    <dbReference type="NCBI Taxonomy" id="2528407"/>
    <lineage>
        <taxon>Eukaryota</taxon>
        <taxon>Fungi</taxon>
        <taxon>Dikarya</taxon>
        <taxon>Ascomycota</taxon>
        <taxon>Pezizomycotina</taxon>
        <taxon>Orbiliomycetes</taxon>
        <taxon>Orbiliales</taxon>
        <taxon>Orbiliaceae</taxon>
        <taxon>Orbilia</taxon>
    </lineage>
</organism>